<protein>
    <submittedName>
        <fullName evidence="2">NAD(P)-dependent alcohol dehydrogenase</fullName>
        <ecNumber evidence="2">1.1.1.-</ecNumber>
    </submittedName>
</protein>
<dbReference type="InterPro" id="IPR052711">
    <property type="entry name" value="Zinc_ADH-like"/>
</dbReference>
<evidence type="ECO:0000313" key="2">
    <source>
        <dbReference type="EMBL" id="MFC6197290.1"/>
    </source>
</evidence>
<dbReference type="GO" id="GO:0016491">
    <property type="term" value="F:oxidoreductase activity"/>
    <property type="evidence" value="ECO:0007669"/>
    <property type="project" value="UniProtKB-KW"/>
</dbReference>
<dbReference type="Gene3D" id="3.40.50.720">
    <property type="entry name" value="NAD(P)-binding Rossmann-like Domain"/>
    <property type="match status" value="1"/>
</dbReference>
<dbReference type="CDD" id="cd08276">
    <property type="entry name" value="MDR7"/>
    <property type="match status" value="1"/>
</dbReference>
<evidence type="ECO:0000313" key="3">
    <source>
        <dbReference type="Proteomes" id="UP001596303"/>
    </source>
</evidence>
<dbReference type="EMBL" id="JBHSSW010000004">
    <property type="protein sequence ID" value="MFC6197290.1"/>
    <property type="molecule type" value="Genomic_DNA"/>
</dbReference>
<name>A0ABW1S6R7_9PROT</name>
<dbReference type="Gene3D" id="3.90.180.10">
    <property type="entry name" value="Medium-chain alcohol dehydrogenases, catalytic domain"/>
    <property type="match status" value="1"/>
</dbReference>
<dbReference type="InterPro" id="IPR011032">
    <property type="entry name" value="GroES-like_sf"/>
</dbReference>
<dbReference type="EC" id="1.1.1.-" evidence="2"/>
<dbReference type="RefSeq" id="WP_377375969.1">
    <property type="nucleotide sequence ID" value="NZ_JBHSSW010000004.1"/>
</dbReference>
<keyword evidence="3" id="KW-1185">Reference proteome</keyword>
<dbReference type="PANTHER" id="PTHR45033">
    <property type="match status" value="1"/>
</dbReference>
<organism evidence="2 3">
    <name type="scientific">Ponticaulis profundi</name>
    <dbReference type="NCBI Taxonomy" id="2665222"/>
    <lineage>
        <taxon>Bacteria</taxon>
        <taxon>Pseudomonadati</taxon>
        <taxon>Pseudomonadota</taxon>
        <taxon>Alphaproteobacteria</taxon>
        <taxon>Hyphomonadales</taxon>
        <taxon>Hyphomonadaceae</taxon>
        <taxon>Ponticaulis</taxon>
    </lineage>
</organism>
<dbReference type="InterPro" id="IPR013154">
    <property type="entry name" value="ADH-like_N"/>
</dbReference>
<dbReference type="Proteomes" id="UP001596303">
    <property type="component" value="Unassembled WGS sequence"/>
</dbReference>
<proteinExistence type="predicted"/>
<dbReference type="SMART" id="SM00829">
    <property type="entry name" value="PKS_ER"/>
    <property type="match status" value="1"/>
</dbReference>
<dbReference type="InterPro" id="IPR036291">
    <property type="entry name" value="NAD(P)-bd_dom_sf"/>
</dbReference>
<sequence>MKVAALKKPGGLENIVIEERPDPKPGKGEVLMRVHASSLNYHDFIVAIGGMPADDGRILMSDGAGEIVDVGEGVTRFKKGDKVLSTFFPNWRDGRPALDKLLGVPGDHADGFAAELVACSEQVLTKIPEGWSYAEAATLPCAALTAWRGMVTECGLKAGDWVLTQGTGGVSIFALQFAKAMGCRVISTSSSNEKLEKLKALGADHVINYKETPEWGREAKKLTGGIGVDEVVEIGGPGTMAQSIQASRVGGHISLIGVLTGVSGEVPTAALFSANITVSGISVGSRQEQEDMIDAIDASDIKPVIYKSFPLEELAKAFELQASQQHFGKIVVEW</sequence>
<dbReference type="InterPro" id="IPR013149">
    <property type="entry name" value="ADH-like_C"/>
</dbReference>
<reference evidence="3" key="1">
    <citation type="journal article" date="2019" name="Int. J. Syst. Evol. Microbiol.">
        <title>The Global Catalogue of Microorganisms (GCM) 10K type strain sequencing project: providing services to taxonomists for standard genome sequencing and annotation.</title>
        <authorList>
            <consortium name="The Broad Institute Genomics Platform"/>
            <consortium name="The Broad Institute Genome Sequencing Center for Infectious Disease"/>
            <person name="Wu L."/>
            <person name="Ma J."/>
        </authorList>
    </citation>
    <scope>NUCLEOTIDE SEQUENCE [LARGE SCALE GENOMIC DNA]</scope>
    <source>
        <strain evidence="3">CGMCC-1.15741</strain>
    </source>
</reference>
<dbReference type="Pfam" id="PF00107">
    <property type="entry name" value="ADH_zinc_N"/>
    <property type="match status" value="1"/>
</dbReference>
<accession>A0ABW1S6R7</accession>
<dbReference type="Pfam" id="PF08240">
    <property type="entry name" value="ADH_N"/>
    <property type="match status" value="1"/>
</dbReference>
<keyword evidence="2" id="KW-0560">Oxidoreductase</keyword>
<feature type="domain" description="Enoyl reductase (ER)" evidence="1">
    <location>
        <begin position="10"/>
        <end position="332"/>
    </location>
</feature>
<dbReference type="SUPFAM" id="SSF51735">
    <property type="entry name" value="NAD(P)-binding Rossmann-fold domains"/>
    <property type="match status" value="1"/>
</dbReference>
<dbReference type="InterPro" id="IPR020843">
    <property type="entry name" value="ER"/>
</dbReference>
<dbReference type="SUPFAM" id="SSF50129">
    <property type="entry name" value="GroES-like"/>
    <property type="match status" value="1"/>
</dbReference>
<evidence type="ECO:0000259" key="1">
    <source>
        <dbReference type="SMART" id="SM00829"/>
    </source>
</evidence>
<comment type="caution">
    <text evidence="2">The sequence shown here is derived from an EMBL/GenBank/DDBJ whole genome shotgun (WGS) entry which is preliminary data.</text>
</comment>
<dbReference type="PANTHER" id="PTHR45033:SF2">
    <property type="entry name" value="ZINC-TYPE ALCOHOL DEHYDROGENASE-LIKE PROTEIN C1773.06C"/>
    <property type="match status" value="1"/>
</dbReference>
<gene>
    <name evidence="2" type="ORF">ACFQDM_04330</name>
</gene>